<accession>A0ABT6DGI0</accession>
<evidence type="ECO:0000313" key="2">
    <source>
        <dbReference type="EMBL" id="MDG0815963.1"/>
    </source>
</evidence>
<feature type="signal peptide" evidence="1">
    <location>
        <begin position="1"/>
        <end position="21"/>
    </location>
</feature>
<dbReference type="Proteomes" id="UP001152321">
    <property type="component" value="Unassembled WGS sequence"/>
</dbReference>
<evidence type="ECO:0000313" key="3">
    <source>
        <dbReference type="Proteomes" id="UP001152321"/>
    </source>
</evidence>
<comment type="caution">
    <text evidence="2">The sequence shown here is derived from an EMBL/GenBank/DDBJ whole genome shotgun (WGS) entry which is preliminary data.</text>
</comment>
<keyword evidence="1" id="KW-0732">Signal</keyword>
<dbReference type="EMBL" id="JANRMI010000002">
    <property type="protein sequence ID" value="MDG0815963.1"/>
    <property type="molecule type" value="Genomic_DNA"/>
</dbReference>
<protein>
    <submittedName>
        <fullName evidence="2">Ferric iron reductase</fullName>
    </submittedName>
</protein>
<name>A0ABT6DGI0_9BACT</name>
<gene>
    <name evidence="2" type="ORF">NWE73_06295</name>
</gene>
<proteinExistence type="predicted"/>
<dbReference type="RefSeq" id="WP_277577442.1">
    <property type="nucleotide sequence ID" value="NZ_JANRMI010000002.1"/>
</dbReference>
<organism evidence="2 3">
    <name type="scientific">Bdellovibrio svalbardensis</name>
    <dbReference type="NCBI Taxonomy" id="2972972"/>
    <lineage>
        <taxon>Bacteria</taxon>
        <taxon>Pseudomonadati</taxon>
        <taxon>Bdellovibrionota</taxon>
        <taxon>Bdellovibrionia</taxon>
        <taxon>Bdellovibrionales</taxon>
        <taxon>Pseudobdellovibrionaceae</taxon>
        <taxon>Bdellovibrio</taxon>
    </lineage>
</organism>
<feature type="chain" id="PRO_5046822797" evidence="1">
    <location>
        <begin position="22"/>
        <end position="428"/>
    </location>
</feature>
<evidence type="ECO:0000256" key="1">
    <source>
        <dbReference type="SAM" id="SignalP"/>
    </source>
</evidence>
<keyword evidence="3" id="KW-1185">Reference proteome</keyword>
<reference evidence="2" key="1">
    <citation type="submission" date="2022-08" db="EMBL/GenBank/DDBJ databases">
        <title>Novel Bdellovibrio Species Isolated from Svalbard: Designation Bdellovibrio svalbardensis.</title>
        <authorList>
            <person name="Mitchell R.J."/>
            <person name="Choi S.Y."/>
        </authorList>
    </citation>
    <scope>NUCLEOTIDE SEQUENCE</scope>
    <source>
        <strain evidence="2">PAP01</strain>
    </source>
</reference>
<sequence>MKKHMSLLLIGSLLFSGQVGAITPAAKALVDFETKSNAIATRSNEAIPMPHFEIPLNLVSLDFADRFPESMRQHLIFQKDGHNYVRWILNPEDTKWFVEVENYFKEKGLTLEKKYYFTGYQTASRSYIVEDPNKEIQFSVKSSTNKTGGFWADKKQPIGEADDSRLNADFLDGIAKKLHFEHLIIMDEPAIMKIGAIDQAVVIRDLNEINNEKSGKIYVPGFSVLHEKTGQEIAAKNGSNDPYQFWSEHYVKAVARALGELAARTGMQFDSPHSQNFLVELDAQYRPTGKIVLRDLADFYIYRDMTEVLHPNATEFLTKFSQKGNVLNKIAAGFGPLHGNNNPSWIPNEKYELWKDVFFKEFERSLFESSGLKPQELMAWQPAINGKYFGNTYVIRKNPALSQDFWGNMRKFQTPRGILNCSHIMMLE</sequence>